<proteinExistence type="predicted"/>
<dbReference type="Proteomes" id="UP001500301">
    <property type="component" value="Unassembled WGS sequence"/>
</dbReference>
<comment type="caution">
    <text evidence="1">The sequence shown here is derived from an EMBL/GenBank/DDBJ whole genome shotgun (WGS) entry which is preliminary data.</text>
</comment>
<reference evidence="2" key="1">
    <citation type="journal article" date="2019" name="Int. J. Syst. Evol. Microbiol.">
        <title>The Global Catalogue of Microorganisms (GCM) 10K type strain sequencing project: providing services to taxonomists for standard genome sequencing and annotation.</title>
        <authorList>
            <consortium name="The Broad Institute Genomics Platform"/>
            <consortium name="The Broad Institute Genome Sequencing Center for Infectious Disease"/>
            <person name="Wu L."/>
            <person name="Ma J."/>
        </authorList>
    </citation>
    <scope>NUCLEOTIDE SEQUENCE [LARGE SCALE GENOMIC DNA]</scope>
    <source>
        <strain evidence="2">JCM 17460</strain>
    </source>
</reference>
<gene>
    <name evidence="1" type="ORF">GCM10022263_15520</name>
</gene>
<evidence type="ECO:0008006" key="3">
    <source>
        <dbReference type="Google" id="ProtNLM"/>
    </source>
</evidence>
<evidence type="ECO:0000313" key="2">
    <source>
        <dbReference type="Proteomes" id="UP001500301"/>
    </source>
</evidence>
<sequence>MGIVRLRAEQPVGPTLASYAAELDARRYVCPAVLDRRLDLLLDPAGTLRLLAVTGRGGLGKSAALREAARRAERAGRRVVALDARVDDVLVALEAVGDPRPVVLVDEADALGPALGALGPAVAGLPGDARVVVAARSLPARWLPEPLAALAARVRLSGLAAAQADALLGGGGVDDPAARALLVEQAAGLPLALVLAARAWTAAGAAGDGAEAGGRDVSALARSCGDELVAHLADAVLDALEPDLLAVLTQAAGVDVPLLAALFPGRADELVTALRDTSLVEPVGGRLVLHPSLADRLAERIRVVEPERARVAVLRVAEHEHARAVAGESAALPRLAALVADPGIRAGLGPTTLSRHYADRWRPTDAAVVRPALEARHRGLWPVVEPWLGDGTRVVRRADGRPVALVAALPLAEAAGLSGPRRRLVAPVVDRARRTGEVDRAVLSAVQLAFDDAAEPEVVWVRNAAGLSQCGIGNPRSDHVNLVGDLPEECAVLEAYGYAEVVELRREVDGVPVTTWVADVGPGGLAGLLYAAIAAEQGGPRSDADLLAALEDYAGADEPARVWLRARVAELLVAEPALHDLVVRRYLTAGATHESVMRATYLSRATYFRRLRRAREALGAGTSG</sequence>
<accession>A0ABP6V2R5</accession>
<protein>
    <recommendedName>
        <fullName evidence="3">ATP-binding protein</fullName>
    </recommendedName>
</protein>
<evidence type="ECO:0000313" key="1">
    <source>
        <dbReference type="EMBL" id="GAA3527753.1"/>
    </source>
</evidence>
<dbReference type="RefSeq" id="WP_218233344.1">
    <property type="nucleotide sequence ID" value="NZ_BAABBB010000009.1"/>
</dbReference>
<name>A0ABP6V2R5_9ACTN</name>
<dbReference type="EMBL" id="BAABBB010000009">
    <property type="protein sequence ID" value="GAA3527753.1"/>
    <property type="molecule type" value="Genomic_DNA"/>
</dbReference>
<keyword evidence="2" id="KW-1185">Reference proteome</keyword>
<organism evidence="1 2">
    <name type="scientific">Nocardioides daeguensis</name>
    <dbReference type="NCBI Taxonomy" id="908359"/>
    <lineage>
        <taxon>Bacteria</taxon>
        <taxon>Bacillati</taxon>
        <taxon>Actinomycetota</taxon>
        <taxon>Actinomycetes</taxon>
        <taxon>Propionibacteriales</taxon>
        <taxon>Nocardioidaceae</taxon>
        <taxon>Nocardioides</taxon>
    </lineage>
</organism>